<comment type="caution">
    <text evidence="11">The sequence shown here is derived from an EMBL/GenBank/DDBJ whole genome shotgun (WGS) entry which is preliminary data.</text>
</comment>
<reference evidence="11 12" key="1">
    <citation type="submission" date="2019-10" db="EMBL/GenBank/DDBJ databases">
        <title>Genome diversity of Sutterella seckii.</title>
        <authorList>
            <person name="Chaplin A.V."/>
            <person name="Sokolova S.R."/>
            <person name="Mosin K.A."/>
            <person name="Ivanova E.L."/>
            <person name="Kochetkova T.O."/>
            <person name="Goltsov A.Y."/>
            <person name="Trofimov D.Y."/>
            <person name="Efimov B.A."/>
        </authorList>
    </citation>
    <scope>NUCLEOTIDE SEQUENCE [LARGE SCALE GENOMIC DNA]</scope>
    <source>
        <strain evidence="11 12">ASD3426</strain>
    </source>
</reference>
<dbReference type="RefSeq" id="WP_139688021.1">
    <property type="nucleotide sequence ID" value="NZ_WEHW01000039.1"/>
</dbReference>
<dbReference type="InterPro" id="IPR011005">
    <property type="entry name" value="Dihydropteroate_synth-like_sf"/>
</dbReference>
<gene>
    <name evidence="11" type="primary">folP</name>
    <name evidence="11" type="ORF">GBM96_09035</name>
</gene>
<evidence type="ECO:0000259" key="10">
    <source>
        <dbReference type="PROSITE" id="PS50972"/>
    </source>
</evidence>
<dbReference type="GO" id="GO:0046654">
    <property type="term" value="P:tetrahydrofolate biosynthetic process"/>
    <property type="evidence" value="ECO:0007669"/>
    <property type="project" value="TreeGrafter"/>
</dbReference>
<evidence type="ECO:0000256" key="2">
    <source>
        <dbReference type="ARBA" id="ARBA00001946"/>
    </source>
</evidence>
<keyword evidence="7 9" id="KW-0460">Magnesium</keyword>
<comment type="similarity">
    <text evidence="9">Belongs to the DHPS family.</text>
</comment>
<dbReference type="GO" id="GO:0005829">
    <property type="term" value="C:cytosol"/>
    <property type="evidence" value="ECO:0007669"/>
    <property type="project" value="TreeGrafter"/>
</dbReference>
<dbReference type="InterPro" id="IPR006390">
    <property type="entry name" value="DHP_synth_dom"/>
</dbReference>
<dbReference type="EMBL" id="WEHW01000039">
    <property type="protein sequence ID" value="KAB7650423.1"/>
    <property type="molecule type" value="Genomic_DNA"/>
</dbReference>
<evidence type="ECO:0000256" key="5">
    <source>
        <dbReference type="ARBA" id="ARBA00022679"/>
    </source>
</evidence>
<keyword evidence="5 9" id="KW-0808">Transferase</keyword>
<comment type="function">
    <text evidence="9">Catalyzes the condensation of para-aminobenzoate (pABA) with 6-hydroxymethyl-7,8-dihydropterin diphosphate (DHPt-PP) to form 7,8-dihydropteroate (H2Pte), the immediate precursor of folate derivatives.</text>
</comment>
<evidence type="ECO:0000256" key="4">
    <source>
        <dbReference type="ARBA" id="ARBA00012458"/>
    </source>
</evidence>
<evidence type="ECO:0000256" key="7">
    <source>
        <dbReference type="ARBA" id="ARBA00022842"/>
    </source>
</evidence>
<dbReference type="PROSITE" id="PS00793">
    <property type="entry name" value="DHPS_2"/>
    <property type="match status" value="1"/>
</dbReference>
<sequence>MTAQLWRCGTFDFDLTGDPVIMGILNVTPDSFSDGGEHNTLSAAVSWARKMRGDGAGIIDVGGESTRPGASEVPLEEERARVMPVVKALAGEGFCVSVDTSRPEIMLEAAEAGAAILNDVRAFEMPGALDAAASTRLGLVIMHLGPFDAEADAVEHAFDYLNRREEALIAAGVDPERIAWDPGFGFGKTLEQNFEVLAASRRFLSSGRPLMAALSRKGSLGRITGRKNPHERAAASVAGALMAAERGAHILRVHDVRETADALAVLKAFRHADIRIDARGRC</sequence>
<dbReference type="Proteomes" id="UP000469462">
    <property type="component" value="Unassembled WGS sequence"/>
</dbReference>
<dbReference type="EC" id="2.5.1.15" evidence="4 9"/>
<evidence type="ECO:0000256" key="6">
    <source>
        <dbReference type="ARBA" id="ARBA00022723"/>
    </source>
</evidence>
<organism evidence="11 12">
    <name type="scientific">Sutterella seckii</name>
    <dbReference type="NCBI Taxonomy" id="1944635"/>
    <lineage>
        <taxon>Bacteria</taxon>
        <taxon>Pseudomonadati</taxon>
        <taxon>Pseudomonadota</taxon>
        <taxon>Betaproteobacteria</taxon>
        <taxon>Burkholderiales</taxon>
        <taxon>Sutterellaceae</taxon>
        <taxon>Sutterella</taxon>
    </lineage>
</organism>
<dbReference type="AlphaFoldDB" id="A0AAI9WMJ0"/>
<dbReference type="PANTHER" id="PTHR20941">
    <property type="entry name" value="FOLATE SYNTHESIS PROTEINS"/>
    <property type="match status" value="1"/>
</dbReference>
<dbReference type="SUPFAM" id="SSF51717">
    <property type="entry name" value="Dihydropteroate synthetase-like"/>
    <property type="match status" value="1"/>
</dbReference>
<evidence type="ECO:0000256" key="3">
    <source>
        <dbReference type="ARBA" id="ARBA00004763"/>
    </source>
</evidence>
<dbReference type="PROSITE" id="PS50972">
    <property type="entry name" value="PTERIN_BINDING"/>
    <property type="match status" value="1"/>
</dbReference>
<dbReference type="PROSITE" id="PS00792">
    <property type="entry name" value="DHPS_1"/>
    <property type="match status" value="1"/>
</dbReference>
<name>A0AAI9WMJ0_9BURK</name>
<comment type="pathway">
    <text evidence="3 9">Cofactor biosynthesis; tetrahydrofolate biosynthesis; 7,8-dihydrofolate from 2-amino-4-hydroxy-6-hydroxymethyl-7,8-dihydropteridine diphosphate and 4-aminobenzoate: step 1/2.</text>
</comment>
<evidence type="ECO:0000313" key="12">
    <source>
        <dbReference type="Proteomes" id="UP000469462"/>
    </source>
</evidence>
<protein>
    <recommendedName>
        <fullName evidence="4 9">Dihydropteroate synthase</fullName>
        <shortName evidence="9">DHPS</shortName>
        <ecNumber evidence="4 9">2.5.1.15</ecNumber>
    </recommendedName>
    <alternativeName>
        <fullName evidence="9">Dihydropteroate pyrophosphorylase</fullName>
    </alternativeName>
</protein>
<evidence type="ECO:0000256" key="8">
    <source>
        <dbReference type="ARBA" id="ARBA00022909"/>
    </source>
</evidence>
<dbReference type="InterPro" id="IPR000489">
    <property type="entry name" value="Pterin-binding_dom"/>
</dbReference>
<dbReference type="InterPro" id="IPR045031">
    <property type="entry name" value="DHP_synth-like"/>
</dbReference>
<comment type="cofactor">
    <cofactor evidence="2 9">
        <name>Mg(2+)</name>
        <dbReference type="ChEBI" id="CHEBI:18420"/>
    </cofactor>
</comment>
<evidence type="ECO:0000256" key="9">
    <source>
        <dbReference type="RuleBase" id="RU361205"/>
    </source>
</evidence>
<dbReference type="Gene3D" id="3.20.20.20">
    <property type="entry name" value="Dihydropteroate synthase-like"/>
    <property type="match status" value="1"/>
</dbReference>
<dbReference type="GO" id="GO:0046872">
    <property type="term" value="F:metal ion binding"/>
    <property type="evidence" value="ECO:0007669"/>
    <property type="project" value="UniProtKB-KW"/>
</dbReference>
<accession>A0AAI9WMJ0</accession>
<evidence type="ECO:0000256" key="1">
    <source>
        <dbReference type="ARBA" id="ARBA00000012"/>
    </source>
</evidence>
<dbReference type="GO" id="GO:0046656">
    <property type="term" value="P:folic acid biosynthetic process"/>
    <property type="evidence" value="ECO:0007669"/>
    <property type="project" value="UniProtKB-KW"/>
</dbReference>
<comment type="catalytic activity">
    <reaction evidence="1">
        <text>(7,8-dihydropterin-6-yl)methyl diphosphate + 4-aminobenzoate = 7,8-dihydropteroate + diphosphate</text>
        <dbReference type="Rhea" id="RHEA:19949"/>
        <dbReference type="ChEBI" id="CHEBI:17836"/>
        <dbReference type="ChEBI" id="CHEBI:17839"/>
        <dbReference type="ChEBI" id="CHEBI:33019"/>
        <dbReference type="ChEBI" id="CHEBI:72950"/>
        <dbReference type="EC" id="2.5.1.15"/>
    </reaction>
</comment>
<keyword evidence="12" id="KW-1185">Reference proteome</keyword>
<dbReference type="NCBIfam" id="TIGR01496">
    <property type="entry name" value="DHPS"/>
    <property type="match status" value="1"/>
</dbReference>
<dbReference type="GO" id="GO:0004156">
    <property type="term" value="F:dihydropteroate synthase activity"/>
    <property type="evidence" value="ECO:0007669"/>
    <property type="project" value="UniProtKB-EC"/>
</dbReference>
<keyword evidence="8 9" id="KW-0289">Folate biosynthesis</keyword>
<evidence type="ECO:0000313" key="11">
    <source>
        <dbReference type="EMBL" id="KAB7650423.1"/>
    </source>
</evidence>
<keyword evidence="6 9" id="KW-0479">Metal-binding</keyword>
<dbReference type="Pfam" id="PF00809">
    <property type="entry name" value="Pterin_bind"/>
    <property type="match status" value="1"/>
</dbReference>
<dbReference type="PANTHER" id="PTHR20941:SF1">
    <property type="entry name" value="FOLIC ACID SYNTHESIS PROTEIN FOL1"/>
    <property type="match status" value="1"/>
</dbReference>
<proteinExistence type="inferred from homology"/>
<dbReference type="CDD" id="cd00739">
    <property type="entry name" value="DHPS"/>
    <property type="match status" value="1"/>
</dbReference>
<feature type="domain" description="Pterin-binding" evidence="10">
    <location>
        <begin position="19"/>
        <end position="264"/>
    </location>
</feature>